<accession>A0A834TFN5</accession>
<name>A0A834TFN5_9FABA</name>
<dbReference type="Pfam" id="PF00197">
    <property type="entry name" value="Kunitz_legume"/>
    <property type="match status" value="1"/>
</dbReference>
<comment type="caution">
    <text evidence="1">The sequence shown here is derived from an EMBL/GenBank/DDBJ whole genome shotgun (WGS) entry which is preliminary data.</text>
</comment>
<reference evidence="1" key="1">
    <citation type="submission" date="2020-09" db="EMBL/GenBank/DDBJ databases">
        <title>Genome-Enabled Discovery of Anthraquinone Biosynthesis in Senna tora.</title>
        <authorList>
            <person name="Kang S.-H."/>
            <person name="Pandey R.P."/>
            <person name="Lee C.-M."/>
            <person name="Sim J.-S."/>
            <person name="Jeong J.-T."/>
            <person name="Choi B.-S."/>
            <person name="Jung M."/>
            <person name="Ginzburg D."/>
            <person name="Zhao K."/>
            <person name="Won S.Y."/>
            <person name="Oh T.-J."/>
            <person name="Yu Y."/>
            <person name="Kim N.-H."/>
            <person name="Lee O.R."/>
            <person name="Lee T.-H."/>
            <person name="Bashyal P."/>
            <person name="Kim T.-S."/>
            <person name="Lee W.-H."/>
            <person name="Kawkins C."/>
            <person name="Kim C.-K."/>
            <person name="Kim J.S."/>
            <person name="Ahn B.O."/>
            <person name="Rhee S.Y."/>
            <person name="Sohng J.K."/>
        </authorList>
    </citation>
    <scope>NUCLEOTIDE SEQUENCE</scope>
    <source>
        <tissue evidence="1">Leaf</tissue>
    </source>
</reference>
<gene>
    <name evidence="1" type="ORF">G2W53_025747</name>
</gene>
<sequence>MVLVFALTTKPRLGAAGASPEQVVDTSGKKLRAGVNYYAVPHPPSRYGGGGLAPTSGGGLALTSIGQSCPLDVVAVEGYSGIPLWFSPINTKKGVVRVSTDLNIVFSTETDCAESNVWKLDDYDASTGQWFVTTGGDVGNPGWGTVKNWFKIEKYEDGYKLVYCPSTSVCSYCNVQCRDIGVYDDGNGYKRLALSDVPYKVQFQLA</sequence>
<dbReference type="AlphaFoldDB" id="A0A834TFN5"/>
<dbReference type="Proteomes" id="UP000634136">
    <property type="component" value="Unassembled WGS sequence"/>
</dbReference>
<evidence type="ECO:0000313" key="1">
    <source>
        <dbReference type="EMBL" id="KAF7820292.1"/>
    </source>
</evidence>
<dbReference type="InterPro" id="IPR002160">
    <property type="entry name" value="Prot_inh_Kunz-lg"/>
</dbReference>
<dbReference type="OrthoDB" id="1872570at2759"/>
<dbReference type="SMART" id="SM00452">
    <property type="entry name" value="STI"/>
    <property type="match status" value="1"/>
</dbReference>
<evidence type="ECO:0000313" key="2">
    <source>
        <dbReference type="Proteomes" id="UP000634136"/>
    </source>
</evidence>
<dbReference type="PANTHER" id="PTHR33107">
    <property type="entry name" value="KUNITZ TRYPSIN INHIBITOR 2"/>
    <property type="match status" value="1"/>
</dbReference>
<protein>
    <submittedName>
        <fullName evidence="1">Miraculin-like</fullName>
    </submittedName>
</protein>
<dbReference type="SUPFAM" id="SSF50386">
    <property type="entry name" value="STI-like"/>
    <property type="match status" value="1"/>
</dbReference>
<dbReference type="EMBL" id="JAAIUW010000008">
    <property type="protein sequence ID" value="KAF7820292.1"/>
    <property type="molecule type" value="Genomic_DNA"/>
</dbReference>
<dbReference type="PANTHER" id="PTHR33107:SF77">
    <property type="entry name" value="KUNITZ TYPE TRYPSIN INHIBITOR _ MIRACULIN"/>
    <property type="match status" value="1"/>
</dbReference>
<keyword evidence="2" id="KW-1185">Reference proteome</keyword>
<dbReference type="CDD" id="cd23375">
    <property type="entry name" value="beta-trefoil_STI_VvMLP-like"/>
    <property type="match status" value="1"/>
</dbReference>
<proteinExistence type="predicted"/>
<dbReference type="GO" id="GO:0004866">
    <property type="term" value="F:endopeptidase inhibitor activity"/>
    <property type="evidence" value="ECO:0007669"/>
    <property type="project" value="InterPro"/>
</dbReference>
<organism evidence="1 2">
    <name type="scientific">Senna tora</name>
    <dbReference type="NCBI Taxonomy" id="362788"/>
    <lineage>
        <taxon>Eukaryota</taxon>
        <taxon>Viridiplantae</taxon>
        <taxon>Streptophyta</taxon>
        <taxon>Embryophyta</taxon>
        <taxon>Tracheophyta</taxon>
        <taxon>Spermatophyta</taxon>
        <taxon>Magnoliopsida</taxon>
        <taxon>eudicotyledons</taxon>
        <taxon>Gunneridae</taxon>
        <taxon>Pentapetalae</taxon>
        <taxon>rosids</taxon>
        <taxon>fabids</taxon>
        <taxon>Fabales</taxon>
        <taxon>Fabaceae</taxon>
        <taxon>Caesalpinioideae</taxon>
        <taxon>Cassia clade</taxon>
        <taxon>Senna</taxon>
    </lineage>
</organism>
<dbReference type="InterPro" id="IPR011065">
    <property type="entry name" value="Kunitz_inhibitor_STI-like_sf"/>
</dbReference>
<dbReference type="Gene3D" id="2.80.10.50">
    <property type="match status" value="1"/>
</dbReference>